<accession>A0A022WDH8</accession>
<evidence type="ECO:0000313" key="2">
    <source>
        <dbReference type="EMBL" id="EZF56113.1"/>
    </source>
</evidence>
<dbReference type="HOGENOM" id="CLU_067863_0_0_1"/>
<dbReference type="PANTHER" id="PTHR35567:SF1">
    <property type="entry name" value="CONSERVED FUNGAL PROTEIN (AFU_ORTHOLOGUE AFUA_1G14230)"/>
    <property type="match status" value="1"/>
</dbReference>
<organism evidence="2">
    <name type="scientific">Trichophyton rubrum CBS 288.86</name>
    <dbReference type="NCBI Taxonomy" id="1215330"/>
    <lineage>
        <taxon>Eukaryota</taxon>
        <taxon>Fungi</taxon>
        <taxon>Dikarya</taxon>
        <taxon>Ascomycota</taxon>
        <taxon>Pezizomycotina</taxon>
        <taxon>Eurotiomycetes</taxon>
        <taxon>Eurotiomycetidae</taxon>
        <taxon>Onygenales</taxon>
        <taxon>Arthrodermataceae</taxon>
        <taxon>Trichophyton</taxon>
    </lineage>
</organism>
<proteinExistence type="predicted"/>
<gene>
    <name evidence="2" type="ORF">H103_01362</name>
</gene>
<dbReference type="AlphaFoldDB" id="A0A022WDH8"/>
<protein>
    <submittedName>
        <fullName evidence="2">Uncharacterized protein</fullName>
    </submittedName>
</protein>
<name>A0A022WDH8_TRIRU</name>
<keyword evidence="1" id="KW-0732">Signal</keyword>
<reference evidence="2" key="1">
    <citation type="submission" date="2014-02" db="EMBL/GenBank/DDBJ databases">
        <title>The Genome Sequence of Trichophyton rubrum (morphotype fischeri) CBS 288.86.</title>
        <authorList>
            <consortium name="The Broad Institute Genomics Platform"/>
            <person name="Cuomo C.A."/>
            <person name="White T.C."/>
            <person name="Graser Y."/>
            <person name="Martinez-Rossi N."/>
            <person name="Heitman J."/>
            <person name="Young S.K."/>
            <person name="Zeng Q."/>
            <person name="Gargeya S."/>
            <person name="Abouelleil A."/>
            <person name="Alvarado L."/>
            <person name="Chapman S.B."/>
            <person name="Gainer-Dewar J."/>
            <person name="Goldberg J."/>
            <person name="Griggs A."/>
            <person name="Gujja S."/>
            <person name="Hansen M."/>
            <person name="Howarth C."/>
            <person name="Imamovic A."/>
            <person name="Larimer J."/>
            <person name="Martinez D."/>
            <person name="Murphy C."/>
            <person name="Pearson M.D."/>
            <person name="Persinoti G."/>
            <person name="Poon T."/>
            <person name="Priest M."/>
            <person name="Roberts A.D."/>
            <person name="Saif S."/>
            <person name="Shea T.D."/>
            <person name="Sykes S.N."/>
            <person name="Wortman J."/>
            <person name="Nusbaum C."/>
            <person name="Birren B."/>
        </authorList>
    </citation>
    <scope>NUCLEOTIDE SEQUENCE [LARGE SCALE GENOMIC DNA]</scope>
    <source>
        <strain evidence="2">CBS 288.86</strain>
    </source>
</reference>
<dbReference type="OrthoDB" id="1859733at2759"/>
<dbReference type="Pfam" id="PF11937">
    <property type="entry name" value="DUF3455"/>
    <property type="match status" value="1"/>
</dbReference>
<dbReference type="Proteomes" id="UP000023758">
    <property type="component" value="Unassembled WGS sequence"/>
</dbReference>
<dbReference type="EMBL" id="KK207727">
    <property type="protein sequence ID" value="EZF56113.1"/>
    <property type="molecule type" value="Genomic_DNA"/>
</dbReference>
<sequence length="246" mass="26214">MRFSTILSACIAIAGVNAAPAGWSPGSAKWLTEIGDYISKHANQGFPRQPNCDLSKAVLPSNPRLSEIPPDQKLLAVAVGRGTQNYTCAGLSPDQAPKATGAVATLFDASCIASNYPYLLSLLPNVALELTNPSPFTNPRGPVDLMVMGHHYFDGEGVPTFDMPKLGICGVKKVDSKDAPPNAMKGVKDEQEGAVSWLMLESTPSSKGQAKRVYRVNTAGGKAPPTCVGLPEQIQIQYSAEYWFYG</sequence>
<feature type="chain" id="PRO_5001508329" evidence="1">
    <location>
        <begin position="19"/>
        <end position="246"/>
    </location>
</feature>
<feature type="signal peptide" evidence="1">
    <location>
        <begin position="1"/>
        <end position="18"/>
    </location>
</feature>
<dbReference type="PANTHER" id="PTHR35567">
    <property type="entry name" value="MALATE DEHYDROGENASE (AFU_ORTHOLOGUE AFUA_2G13800)"/>
    <property type="match status" value="1"/>
</dbReference>
<evidence type="ECO:0000256" key="1">
    <source>
        <dbReference type="SAM" id="SignalP"/>
    </source>
</evidence>
<dbReference type="InterPro" id="IPR021851">
    <property type="entry name" value="DUF3455"/>
</dbReference>